<feature type="domain" description="Sulfatase N-terminal" evidence="8">
    <location>
        <begin position="263"/>
        <end position="496"/>
    </location>
</feature>
<dbReference type="InterPro" id="IPR000917">
    <property type="entry name" value="Sulfatase_N"/>
</dbReference>
<dbReference type="PANTHER" id="PTHR47371">
    <property type="entry name" value="LIPOTEICHOIC ACID SYNTHASE"/>
    <property type="match status" value="1"/>
</dbReference>
<dbReference type="InterPro" id="IPR017850">
    <property type="entry name" value="Alkaline_phosphatase_core_sf"/>
</dbReference>
<gene>
    <name evidence="9" type="ORF">H9826_00815</name>
</gene>
<dbReference type="InterPro" id="IPR050448">
    <property type="entry name" value="OpgB/LTA_synthase_biosynth"/>
</dbReference>
<dbReference type="PANTHER" id="PTHR47371:SF3">
    <property type="entry name" value="PHOSPHOGLYCEROL TRANSFERASE I"/>
    <property type="match status" value="1"/>
</dbReference>
<reference evidence="9" key="1">
    <citation type="journal article" date="2021" name="PeerJ">
        <title>Extensive microbial diversity within the chicken gut microbiome revealed by metagenomics and culture.</title>
        <authorList>
            <person name="Gilroy R."/>
            <person name="Ravi A."/>
            <person name="Getino M."/>
            <person name="Pursley I."/>
            <person name="Horton D.L."/>
            <person name="Alikhan N.F."/>
            <person name="Baker D."/>
            <person name="Gharbi K."/>
            <person name="Hall N."/>
            <person name="Watson M."/>
            <person name="Adriaenssens E.M."/>
            <person name="Foster-Nyarko E."/>
            <person name="Jarju S."/>
            <person name="Secka A."/>
            <person name="Antonio M."/>
            <person name="Oren A."/>
            <person name="Chaudhuri R.R."/>
            <person name="La Ragione R."/>
            <person name="Hildebrand F."/>
            <person name="Pallen M.J."/>
        </authorList>
    </citation>
    <scope>NUCLEOTIDE SEQUENCE</scope>
    <source>
        <strain evidence="9">CHK33-7979</strain>
    </source>
</reference>
<evidence type="ECO:0000313" key="10">
    <source>
        <dbReference type="Proteomes" id="UP000886824"/>
    </source>
</evidence>
<evidence type="ECO:0000256" key="4">
    <source>
        <dbReference type="ARBA" id="ARBA00022692"/>
    </source>
</evidence>
<organism evidence="9 10">
    <name type="scientific">Candidatus Intestinimonas merdavium</name>
    <dbReference type="NCBI Taxonomy" id="2838622"/>
    <lineage>
        <taxon>Bacteria</taxon>
        <taxon>Bacillati</taxon>
        <taxon>Bacillota</taxon>
        <taxon>Clostridia</taxon>
        <taxon>Eubacteriales</taxon>
        <taxon>Intestinimonas</taxon>
    </lineage>
</organism>
<protein>
    <submittedName>
        <fullName evidence="9">LTA synthase family protein</fullName>
    </submittedName>
</protein>
<feature type="transmembrane region" description="Helical" evidence="7">
    <location>
        <begin position="21"/>
        <end position="49"/>
    </location>
</feature>
<comment type="pathway">
    <text evidence="2">Cell wall biogenesis; lipoteichoic acid biosynthesis.</text>
</comment>
<evidence type="ECO:0000256" key="5">
    <source>
        <dbReference type="ARBA" id="ARBA00022989"/>
    </source>
</evidence>
<evidence type="ECO:0000259" key="8">
    <source>
        <dbReference type="Pfam" id="PF00884"/>
    </source>
</evidence>
<dbReference type="Gene3D" id="3.40.720.10">
    <property type="entry name" value="Alkaline Phosphatase, subunit A"/>
    <property type="match status" value="1"/>
</dbReference>
<keyword evidence="5 7" id="KW-1133">Transmembrane helix</keyword>
<evidence type="ECO:0000313" key="9">
    <source>
        <dbReference type="EMBL" id="HIY72501.1"/>
    </source>
</evidence>
<evidence type="ECO:0000256" key="3">
    <source>
        <dbReference type="ARBA" id="ARBA00022475"/>
    </source>
</evidence>
<feature type="transmembrane region" description="Helical" evidence="7">
    <location>
        <begin position="61"/>
        <end position="81"/>
    </location>
</feature>
<dbReference type="SUPFAM" id="SSF53649">
    <property type="entry name" value="Alkaline phosphatase-like"/>
    <property type="match status" value="1"/>
</dbReference>
<reference evidence="9" key="2">
    <citation type="submission" date="2021-04" db="EMBL/GenBank/DDBJ databases">
        <authorList>
            <person name="Gilroy R."/>
        </authorList>
    </citation>
    <scope>NUCLEOTIDE SEQUENCE</scope>
    <source>
        <strain evidence="9">CHK33-7979</strain>
    </source>
</reference>
<feature type="transmembrane region" description="Helical" evidence="7">
    <location>
        <begin position="167"/>
        <end position="186"/>
    </location>
</feature>
<dbReference type="AlphaFoldDB" id="A0A9D1Z5N1"/>
<feature type="transmembrane region" description="Helical" evidence="7">
    <location>
        <begin position="133"/>
        <end position="155"/>
    </location>
</feature>
<name>A0A9D1Z5N1_9FIRM</name>
<dbReference type="Pfam" id="PF00884">
    <property type="entry name" value="Sulfatase"/>
    <property type="match status" value="1"/>
</dbReference>
<keyword evidence="4 7" id="KW-0812">Transmembrane</keyword>
<evidence type="ECO:0000256" key="2">
    <source>
        <dbReference type="ARBA" id="ARBA00004936"/>
    </source>
</evidence>
<proteinExistence type="predicted"/>
<dbReference type="Proteomes" id="UP000886824">
    <property type="component" value="Unassembled WGS sequence"/>
</dbReference>
<dbReference type="CDD" id="cd16015">
    <property type="entry name" value="LTA_synthase"/>
    <property type="match status" value="1"/>
</dbReference>
<evidence type="ECO:0000256" key="1">
    <source>
        <dbReference type="ARBA" id="ARBA00004651"/>
    </source>
</evidence>
<accession>A0A9D1Z5N1</accession>
<sequence length="618" mass="70124">MKKFFLFQRHTDPQWPVWKRSLFWIWNLGWGLCAALGVGLVSLVFAAVIEQKAMLLSYFHNPLLAFLNLAPVVLLYFLLYFILGRAALSYGLTAAITLGFTMGNWFKLQFRNDPLMFEDLLLLKEAGNMAGKYQLFFTKTMVLALAAVLLGWLFLHLCVRGRPGARLRLLGFALAVLCALAVWDMTQNDDIYTNRTANNSLINQWSATQVYVSKGFVYPFLYSVKSASDAPPENYDADRASAILAGYQDAAIPEEQKVSVLSIMLESYDDFSKYGTPTLDPKVYADYHALEEESITGDLITNIFAGGTVDSERCFLTGFSDLGSFRSATNSYPWYFKSQGYTVTGAHPCYSWFYNRENINVNLGFDDYRFVENYFSPMTDGGVGYDDLFFPELIKLWQEDKALGKPVFQYNLTYQGHGPYNDDVTWWGDDYVVNDKGYTQAQLNILNNYFGSVYNTNQNLAAFFDYFRNEEEPVVIVVFGDHNPWLGDGNSVYEAIGLDLDFSTPEGFYNYYSTRYLIWANDAAKAVLGRDFVGEGPTVSPNFLMNVVFDACGWDGPSYMQATRAVMEQVPVMNTPTGLYVEDGTLTGTLTPEGQSLVDDYNMLQYYYRKHFLYDGLR</sequence>
<dbReference type="EMBL" id="DXCX01000012">
    <property type="protein sequence ID" value="HIY72501.1"/>
    <property type="molecule type" value="Genomic_DNA"/>
</dbReference>
<keyword evidence="3" id="KW-1003">Cell membrane</keyword>
<dbReference type="GO" id="GO:0005886">
    <property type="term" value="C:plasma membrane"/>
    <property type="evidence" value="ECO:0007669"/>
    <property type="project" value="UniProtKB-SubCell"/>
</dbReference>
<evidence type="ECO:0000256" key="6">
    <source>
        <dbReference type="ARBA" id="ARBA00023136"/>
    </source>
</evidence>
<feature type="transmembrane region" description="Helical" evidence="7">
    <location>
        <begin position="88"/>
        <end position="106"/>
    </location>
</feature>
<evidence type="ECO:0000256" key="7">
    <source>
        <dbReference type="SAM" id="Phobius"/>
    </source>
</evidence>
<comment type="caution">
    <text evidence="9">The sequence shown here is derived from an EMBL/GenBank/DDBJ whole genome shotgun (WGS) entry which is preliminary data.</text>
</comment>
<comment type="subcellular location">
    <subcellularLocation>
        <location evidence="1">Cell membrane</location>
        <topology evidence="1">Multi-pass membrane protein</topology>
    </subcellularLocation>
</comment>
<keyword evidence="6 7" id="KW-0472">Membrane</keyword>